<feature type="transmembrane region" description="Helical" evidence="8">
    <location>
        <begin position="6"/>
        <end position="25"/>
    </location>
</feature>
<evidence type="ECO:0000256" key="3">
    <source>
        <dbReference type="ARBA" id="ARBA00022679"/>
    </source>
</evidence>
<dbReference type="GO" id="GO:0016780">
    <property type="term" value="F:phosphotransferase activity, for other substituted phosphate groups"/>
    <property type="evidence" value="ECO:0007669"/>
    <property type="project" value="InterPro"/>
</dbReference>
<evidence type="ECO:0000256" key="5">
    <source>
        <dbReference type="ARBA" id="ARBA00022989"/>
    </source>
</evidence>
<keyword evidence="3 9" id="KW-0808">Transferase</keyword>
<evidence type="ECO:0000313" key="9">
    <source>
        <dbReference type="EMBL" id="GAE92448.1"/>
    </source>
</evidence>
<keyword evidence="7" id="KW-0460">Magnesium</keyword>
<dbReference type="PANTHER" id="PTHR22926:SF3">
    <property type="entry name" value="UNDECAPRENYL-PHOSPHATE ALPHA-N-ACETYLGLUCOSAMINYL 1-PHOSPHATE TRANSFERASE"/>
    <property type="match status" value="1"/>
</dbReference>
<keyword evidence="2" id="KW-1003">Cell membrane</keyword>
<feature type="transmembrane region" description="Helical" evidence="8">
    <location>
        <begin position="46"/>
        <end position="62"/>
    </location>
</feature>
<dbReference type="PROSITE" id="PS01348">
    <property type="entry name" value="MRAY_2"/>
    <property type="match status" value="1"/>
</dbReference>
<reference evidence="9 10" key="1">
    <citation type="journal article" date="2014" name="Genome Announc.">
        <title>Draft Genome Sequence of the Boron-Tolerant and Moderately Halotolerant Bacterium Gracilibacillus boraciitolerans JCM 21714T.</title>
        <authorList>
            <person name="Ahmed I."/>
            <person name="Oshima K."/>
            <person name="Suda W."/>
            <person name="Kitamura K."/>
            <person name="Iida T."/>
            <person name="Ohmori Y."/>
            <person name="Fujiwara T."/>
            <person name="Hattori M."/>
            <person name="Ohkuma M."/>
        </authorList>
    </citation>
    <scope>NUCLEOTIDE SEQUENCE [LARGE SCALE GENOMIC DNA]</scope>
    <source>
        <strain evidence="9 10">JCM 21714</strain>
    </source>
</reference>
<dbReference type="Proteomes" id="UP000019102">
    <property type="component" value="Unassembled WGS sequence"/>
</dbReference>
<comment type="subcellular location">
    <subcellularLocation>
        <location evidence="1">Cell membrane</location>
        <topology evidence="1">Multi-pass membrane protein</topology>
    </subcellularLocation>
</comment>
<keyword evidence="6 8" id="KW-0472">Membrane</keyword>
<dbReference type="GO" id="GO:0005886">
    <property type="term" value="C:plasma membrane"/>
    <property type="evidence" value="ECO:0007669"/>
    <property type="project" value="UniProtKB-SubCell"/>
</dbReference>
<organism evidence="9 10">
    <name type="scientific">Gracilibacillus boraciitolerans JCM 21714</name>
    <dbReference type="NCBI Taxonomy" id="1298598"/>
    <lineage>
        <taxon>Bacteria</taxon>
        <taxon>Bacillati</taxon>
        <taxon>Bacillota</taxon>
        <taxon>Bacilli</taxon>
        <taxon>Bacillales</taxon>
        <taxon>Bacillaceae</taxon>
        <taxon>Gracilibacillus</taxon>
    </lineage>
</organism>
<feature type="transmembrane region" description="Helical" evidence="8">
    <location>
        <begin position="68"/>
        <end position="85"/>
    </location>
</feature>
<feature type="transmembrane region" description="Helical" evidence="8">
    <location>
        <begin position="97"/>
        <end position="121"/>
    </location>
</feature>
<dbReference type="InterPro" id="IPR018480">
    <property type="entry name" value="PNAcMuramoyl-5peptid_Trfase_CS"/>
</dbReference>
<evidence type="ECO:0000256" key="2">
    <source>
        <dbReference type="ARBA" id="ARBA00022475"/>
    </source>
</evidence>
<comment type="cofactor">
    <cofactor evidence="7">
        <name>Mg(2+)</name>
        <dbReference type="ChEBI" id="CHEBI:18420"/>
    </cofactor>
</comment>
<evidence type="ECO:0000256" key="4">
    <source>
        <dbReference type="ARBA" id="ARBA00022692"/>
    </source>
</evidence>
<dbReference type="GO" id="GO:0009103">
    <property type="term" value="P:lipopolysaccharide biosynthetic process"/>
    <property type="evidence" value="ECO:0007669"/>
    <property type="project" value="TreeGrafter"/>
</dbReference>
<protein>
    <submittedName>
        <fullName evidence="9">Undecaprenyl-phosphate N-acetylglucosaminyl 1-phosphate transferase</fullName>
    </submittedName>
</protein>
<sequence length="212" mass="22842">MSLLALTVCFIISVIITPFVIKFAIRIGAVDQPNERKVHTKVMPRLGGLAIVISFFIGFFIFNPGMIQAWPMLVGALIITAVGFLDDLYQLSAKVKLLGQIIAATVTVIGGVQMEFIVLPFGERVEFGLFTIPITIIWIIGITNAVNLIDGLDGLAAGVSSIVLITIAGMAMVMGNVYIGFIALLLLGSTLGFLVYNFNPAKVFMGIRARYS</sequence>
<proteinExistence type="predicted"/>
<evidence type="ECO:0000313" key="10">
    <source>
        <dbReference type="Proteomes" id="UP000019102"/>
    </source>
</evidence>
<name>W4VI22_9BACI</name>
<evidence type="ECO:0000256" key="7">
    <source>
        <dbReference type="PIRSR" id="PIRSR600715-1"/>
    </source>
</evidence>
<keyword evidence="5 8" id="KW-1133">Transmembrane helix</keyword>
<dbReference type="GO" id="GO:0071555">
    <property type="term" value="P:cell wall organization"/>
    <property type="evidence" value="ECO:0007669"/>
    <property type="project" value="TreeGrafter"/>
</dbReference>
<evidence type="ECO:0000256" key="1">
    <source>
        <dbReference type="ARBA" id="ARBA00004651"/>
    </source>
</evidence>
<dbReference type="InterPro" id="IPR000715">
    <property type="entry name" value="Glycosyl_transferase_4"/>
</dbReference>
<dbReference type="GO" id="GO:0046872">
    <property type="term" value="F:metal ion binding"/>
    <property type="evidence" value="ECO:0007669"/>
    <property type="project" value="UniProtKB-KW"/>
</dbReference>
<feature type="transmembrane region" description="Helical" evidence="8">
    <location>
        <begin position="178"/>
        <end position="198"/>
    </location>
</feature>
<dbReference type="eggNOG" id="COG0472">
    <property type="taxonomic scope" value="Bacteria"/>
</dbReference>
<dbReference type="GO" id="GO:0044038">
    <property type="term" value="P:cell wall macromolecule biosynthetic process"/>
    <property type="evidence" value="ECO:0007669"/>
    <property type="project" value="TreeGrafter"/>
</dbReference>
<feature type="transmembrane region" description="Helical" evidence="8">
    <location>
        <begin position="127"/>
        <end position="147"/>
    </location>
</feature>
<evidence type="ECO:0000256" key="6">
    <source>
        <dbReference type="ARBA" id="ARBA00023136"/>
    </source>
</evidence>
<dbReference type="EMBL" id="BAVS01000005">
    <property type="protein sequence ID" value="GAE92448.1"/>
    <property type="molecule type" value="Genomic_DNA"/>
</dbReference>
<accession>W4VI22</accession>
<dbReference type="CDD" id="cd06853">
    <property type="entry name" value="GT_WecA_like"/>
    <property type="match status" value="1"/>
</dbReference>
<keyword evidence="10" id="KW-1185">Reference proteome</keyword>
<dbReference type="STRING" id="1298598.JCM21714_1451"/>
<gene>
    <name evidence="9" type="ORF">JCM21714_1451</name>
</gene>
<feature type="transmembrane region" description="Helical" evidence="8">
    <location>
        <begin position="154"/>
        <end position="172"/>
    </location>
</feature>
<comment type="caution">
    <text evidence="9">The sequence shown here is derived from an EMBL/GenBank/DDBJ whole genome shotgun (WGS) entry which is preliminary data.</text>
</comment>
<keyword evidence="7" id="KW-0479">Metal-binding</keyword>
<dbReference type="PANTHER" id="PTHR22926">
    <property type="entry name" value="PHOSPHO-N-ACETYLMURAMOYL-PENTAPEPTIDE-TRANSFERASE"/>
    <property type="match status" value="1"/>
</dbReference>
<dbReference type="Pfam" id="PF00953">
    <property type="entry name" value="Glycos_transf_4"/>
    <property type="match status" value="1"/>
</dbReference>
<keyword evidence="4 8" id="KW-0812">Transmembrane</keyword>
<evidence type="ECO:0000256" key="8">
    <source>
        <dbReference type="SAM" id="Phobius"/>
    </source>
</evidence>
<feature type="binding site" evidence="7">
    <location>
        <position position="147"/>
    </location>
    <ligand>
        <name>Mg(2+)</name>
        <dbReference type="ChEBI" id="CHEBI:18420"/>
    </ligand>
</feature>
<dbReference type="AlphaFoldDB" id="W4VI22"/>